<dbReference type="PROSITE" id="PS00135">
    <property type="entry name" value="TRYPSIN_SER"/>
    <property type="match status" value="1"/>
</dbReference>
<dbReference type="SMART" id="SM00020">
    <property type="entry name" value="Tryp_SPc"/>
    <property type="match status" value="1"/>
</dbReference>
<dbReference type="InterPro" id="IPR001254">
    <property type="entry name" value="Trypsin_dom"/>
</dbReference>
<comment type="caution">
    <text evidence="5">The sequence shown here is derived from an EMBL/GenBank/DDBJ whole genome shotgun (WGS) entry which is preliminary data.</text>
</comment>
<organism evidence="5 6">
    <name type="scientific">Tropilaelaps mercedesae</name>
    <dbReference type="NCBI Taxonomy" id="418985"/>
    <lineage>
        <taxon>Eukaryota</taxon>
        <taxon>Metazoa</taxon>
        <taxon>Ecdysozoa</taxon>
        <taxon>Arthropoda</taxon>
        <taxon>Chelicerata</taxon>
        <taxon>Arachnida</taxon>
        <taxon>Acari</taxon>
        <taxon>Parasitiformes</taxon>
        <taxon>Mesostigmata</taxon>
        <taxon>Gamasina</taxon>
        <taxon>Dermanyssoidea</taxon>
        <taxon>Laelapidae</taxon>
        <taxon>Tropilaelaps</taxon>
    </lineage>
</organism>
<feature type="domain" description="Peptidase S1" evidence="4">
    <location>
        <begin position="34"/>
        <end position="268"/>
    </location>
</feature>
<evidence type="ECO:0000313" key="5">
    <source>
        <dbReference type="EMBL" id="OQR70634.1"/>
    </source>
</evidence>
<reference evidence="5 6" key="1">
    <citation type="journal article" date="2017" name="Gigascience">
        <title>Draft genome of the honey bee ectoparasitic mite, Tropilaelaps mercedesae, is shaped by the parasitic life history.</title>
        <authorList>
            <person name="Dong X."/>
            <person name="Armstrong S.D."/>
            <person name="Xia D."/>
            <person name="Makepeace B.L."/>
            <person name="Darby A.C."/>
            <person name="Kadowaki T."/>
        </authorList>
    </citation>
    <scope>NUCLEOTIDE SEQUENCE [LARGE SCALE GENOMIC DNA]</scope>
    <source>
        <strain evidence="5">Wuxi-XJTLU</strain>
    </source>
</reference>
<sequence length="288" mass="30757">MLAGFLACLMGNALHGAHGMECSCQTVEPRVRRVVGGTILNDQQAMPWMTALLDTKGGLVGGATILNQRFLLTAAHVCNGSVPEELTVVAGTNRIHQGRTQVHSPELNKVARCFEHPDFSTISGVNDIAILELQTPLTFSIYIGPACLSSTSGDNIVFVSGWGKTDENGPSTSEDLRVAKLVKASLVQCQAEFGPEAVHPAQIVCAIGNRKDACQGDSGGPLLENRIDKGIWTQLGIVSWGFGCGRPDTPGIYTRVDHYMTWISTIVKDFCAIAQPLDLAENVIDGVV</sequence>
<comment type="similarity">
    <text evidence="2">Belongs to the peptidase S1 family. CLIP subfamily.</text>
</comment>
<dbReference type="EMBL" id="MNPL01016875">
    <property type="protein sequence ID" value="OQR70634.1"/>
    <property type="molecule type" value="Genomic_DNA"/>
</dbReference>
<dbReference type="InterPro" id="IPR001314">
    <property type="entry name" value="Peptidase_S1A"/>
</dbReference>
<dbReference type="OrthoDB" id="546450at2759"/>
<feature type="chain" id="PRO_5012574029" evidence="3">
    <location>
        <begin position="20"/>
        <end position="288"/>
    </location>
</feature>
<keyword evidence="1" id="KW-1015">Disulfide bond</keyword>
<dbReference type="InterPro" id="IPR033116">
    <property type="entry name" value="TRYPSIN_SER"/>
</dbReference>
<feature type="signal peptide" evidence="3">
    <location>
        <begin position="1"/>
        <end position="19"/>
    </location>
</feature>
<dbReference type="GO" id="GO:0004252">
    <property type="term" value="F:serine-type endopeptidase activity"/>
    <property type="evidence" value="ECO:0007669"/>
    <property type="project" value="InterPro"/>
</dbReference>
<dbReference type="PANTHER" id="PTHR24252">
    <property type="entry name" value="ACROSIN-RELATED"/>
    <property type="match status" value="1"/>
</dbReference>
<evidence type="ECO:0000313" key="6">
    <source>
        <dbReference type="Proteomes" id="UP000192247"/>
    </source>
</evidence>
<dbReference type="AlphaFoldDB" id="A0A1V9XAR7"/>
<gene>
    <name evidence="5" type="ORF">BIW11_11504</name>
</gene>
<proteinExistence type="inferred from homology"/>
<dbReference type="STRING" id="418985.A0A1V9XAR7"/>
<dbReference type="PANTHER" id="PTHR24252:SF7">
    <property type="entry name" value="HYALIN"/>
    <property type="match status" value="1"/>
</dbReference>
<dbReference type="InterPro" id="IPR009003">
    <property type="entry name" value="Peptidase_S1_PA"/>
</dbReference>
<dbReference type="GO" id="GO:0006508">
    <property type="term" value="P:proteolysis"/>
    <property type="evidence" value="ECO:0007669"/>
    <property type="project" value="InterPro"/>
</dbReference>
<evidence type="ECO:0000256" key="2">
    <source>
        <dbReference type="ARBA" id="ARBA00024195"/>
    </source>
</evidence>
<keyword evidence="6" id="KW-1185">Reference proteome</keyword>
<dbReference type="InterPro" id="IPR043504">
    <property type="entry name" value="Peptidase_S1_PA_chymotrypsin"/>
</dbReference>
<accession>A0A1V9XAR7</accession>
<dbReference type="PRINTS" id="PR00722">
    <property type="entry name" value="CHYMOTRYPSIN"/>
</dbReference>
<name>A0A1V9XAR7_9ACAR</name>
<dbReference type="Proteomes" id="UP000192247">
    <property type="component" value="Unassembled WGS sequence"/>
</dbReference>
<dbReference type="FunFam" id="2.40.10.10:FF:000002">
    <property type="entry name" value="Transmembrane protease serine"/>
    <property type="match status" value="1"/>
</dbReference>
<dbReference type="InParanoid" id="A0A1V9XAR7"/>
<dbReference type="Gene3D" id="2.40.10.10">
    <property type="entry name" value="Trypsin-like serine proteases"/>
    <property type="match status" value="2"/>
</dbReference>
<dbReference type="CDD" id="cd00190">
    <property type="entry name" value="Tryp_SPc"/>
    <property type="match status" value="1"/>
</dbReference>
<dbReference type="Pfam" id="PF00089">
    <property type="entry name" value="Trypsin"/>
    <property type="match status" value="1"/>
</dbReference>
<dbReference type="SUPFAM" id="SSF50494">
    <property type="entry name" value="Trypsin-like serine proteases"/>
    <property type="match status" value="1"/>
</dbReference>
<dbReference type="PROSITE" id="PS50240">
    <property type="entry name" value="TRYPSIN_DOM"/>
    <property type="match status" value="1"/>
</dbReference>
<protein>
    <submittedName>
        <fullName evidence="5">Plasma kallikrein-like</fullName>
    </submittedName>
</protein>
<evidence type="ECO:0000256" key="3">
    <source>
        <dbReference type="SAM" id="SignalP"/>
    </source>
</evidence>
<evidence type="ECO:0000256" key="1">
    <source>
        <dbReference type="ARBA" id="ARBA00023157"/>
    </source>
</evidence>
<evidence type="ECO:0000259" key="4">
    <source>
        <dbReference type="PROSITE" id="PS50240"/>
    </source>
</evidence>
<keyword evidence="3" id="KW-0732">Signal</keyword>